<sequence length="121" mass="13470">MKKPELSDGQIISDFSVNVLLYNDSGATLSLDNYIEELEEQASFKTSLKDEEIKPLATGGIVWVNSINGNLNTRNIEITTKYVSYVGSKPDSVSFTNKFLASDVQTVTKDTTQRKEEIQNT</sequence>
<proteinExistence type="predicted"/>
<name>A0A163EE67_9BACL</name>
<gene>
    <name evidence="1" type="ORF">AWU65_27130</name>
</gene>
<organism evidence="1 2">
    <name type="scientific">Paenibacillus glucanolyticus</name>
    <dbReference type="NCBI Taxonomy" id="59843"/>
    <lineage>
        <taxon>Bacteria</taxon>
        <taxon>Bacillati</taxon>
        <taxon>Bacillota</taxon>
        <taxon>Bacilli</taxon>
        <taxon>Bacillales</taxon>
        <taxon>Paenibacillaceae</taxon>
        <taxon>Paenibacillus</taxon>
    </lineage>
</organism>
<accession>A0A163EE67</accession>
<dbReference type="AlphaFoldDB" id="A0A163EE67"/>
<evidence type="ECO:0000313" key="2">
    <source>
        <dbReference type="Proteomes" id="UP000076796"/>
    </source>
</evidence>
<evidence type="ECO:0000313" key="1">
    <source>
        <dbReference type="EMBL" id="KZS43763.1"/>
    </source>
</evidence>
<protein>
    <submittedName>
        <fullName evidence="1">Uncharacterized protein</fullName>
    </submittedName>
</protein>
<dbReference type="STRING" id="59843.A3958_25865"/>
<comment type="caution">
    <text evidence="1">The sequence shown here is derived from an EMBL/GenBank/DDBJ whole genome shotgun (WGS) entry which is preliminary data.</text>
</comment>
<dbReference type="GeneID" id="97554698"/>
<dbReference type="Proteomes" id="UP000076796">
    <property type="component" value="Unassembled WGS sequence"/>
</dbReference>
<dbReference type="EMBL" id="LWMH01000002">
    <property type="protein sequence ID" value="KZS43763.1"/>
    <property type="molecule type" value="Genomic_DNA"/>
</dbReference>
<reference evidence="1" key="1">
    <citation type="journal article" date="2016" name="Genome Announc.">
        <title>Draft genomes of two strains of Paenibacillus glucanolyticus with capability to degrade lignocellulose.</title>
        <authorList>
            <person name="Mathews S.L."/>
            <person name="Pawlak J."/>
            <person name="Grunden A.M."/>
        </authorList>
    </citation>
    <scope>NUCLEOTIDE SEQUENCE [LARGE SCALE GENOMIC DNA]</scope>
    <source>
        <strain evidence="1">SLM1</strain>
    </source>
</reference>
<keyword evidence="2" id="KW-1185">Reference proteome</keyword>
<dbReference type="RefSeq" id="WP_063480030.1">
    <property type="nucleotide sequence ID" value="NZ_CP147845.1"/>
</dbReference>